<sequence>MKRSNEPVAWGLFGAGGMLLALVGPGLVVATGFLLPFAEPAAAFHAVDALIAHPLGKLLLLAAIALPLYHTVHRLHHGLQELHAPLPHGLVALLCYGSATVLTIASASWLLVR</sequence>
<gene>
    <name evidence="6" type="ORF">HRUBRA_02218</name>
</gene>
<dbReference type="Gene3D" id="1.20.1300.10">
    <property type="entry name" value="Fumarate reductase/succinate dehydrogenase, transmembrane subunit"/>
    <property type="match status" value="1"/>
</dbReference>
<dbReference type="RefSeq" id="WP_035517006.1">
    <property type="nucleotide sequence ID" value="NZ_KN234773.1"/>
</dbReference>
<evidence type="ECO:0000256" key="4">
    <source>
        <dbReference type="ARBA" id="ARBA00023136"/>
    </source>
</evidence>
<dbReference type="Proteomes" id="UP000029640">
    <property type="component" value="Unassembled WGS sequence"/>
</dbReference>
<dbReference type="SUPFAM" id="SSF81343">
    <property type="entry name" value="Fumarate reductase respiratory complex transmembrane subunits"/>
    <property type="match status" value="1"/>
</dbReference>
<keyword evidence="1" id="KW-1003">Cell membrane</keyword>
<evidence type="ECO:0000313" key="7">
    <source>
        <dbReference type="Proteomes" id="UP000029640"/>
    </source>
</evidence>
<keyword evidence="4 5" id="KW-0472">Membrane</keyword>
<dbReference type="GO" id="GO:0006106">
    <property type="term" value="P:fumarate metabolic process"/>
    <property type="evidence" value="ECO:0007669"/>
    <property type="project" value="InterPro"/>
</dbReference>
<dbReference type="eggNOG" id="COG3080">
    <property type="taxonomic scope" value="Bacteria"/>
</dbReference>
<dbReference type="AlphaFoldDB" id="A0A095VQ03"/>
<dbReference type="STRING" id="1265313.HRUBRA_02218"/>
<dbReference type="InterPro" id="IPR034804">
    <property type="entry name" value="SQR/QFR_C/D"/>
</dbReference>
<dbReference type="HOGENOM" id="CLU_168367_0_0_6"/>
<dbReference type="GO" id="GO:0016020">
    <property type="term" value="C:membrane"/>
    <property type="evidence" value="ECO:0007669"/>
    <property type="project" value="InterPro"/>
</dbReference>
<keyword evidence="3 5" id="KW-1133">Transmembrane helix</keyword>
<dbReference type="OrthoDB" id="9804636at2"/>
<feature type="transmembrane region" description="Helical" evidence="5">
    <location>
        <begin position="12"/>
        <end position="38"/>
    </location>
</feature>
<dbReference type="NCBIfam" id="NF003977">
    <property type="entry name" value="PRK05470.1-1"/>
    <property type="match status" value="1"/>
</dbReference>
<evidence type="ECO:0000256" key="1">
    <source>
        <dbReference type="ARBA" id="ARBA00022475"/>
    </source>
</evidence>
<evidence type="ECO:0000256" key="2">
    <source>
        <dbReference type="ARBA" id="ARBA00022692"/>
    </source>
</evidence>
<keyword evidence="2 5" id="KW-0812">Transmembrane</keyword>
<protein>
    <submittedName>
        <fullName evidence="6">Fumarate reductase subunit D</fullName>
    </submittedName>
</protein>
<reference evidence="6 7" key="1">
    <citation type="journal article" date="2014" name="Genome Announc.">
        <title>Genome Sequence of Gammaproteobacterial Pseudohaliea rubra Type Strain DSM 19751, Isolated from Coastal Seawater of the Mediterranean Sea.</title>
        <authorList>
            <person name="Spring S."/>
            <person name="Fiebig A."/>
            <person name="Riedel T."/>
            <person name="Goker M."/>
            <person name="Klenk H.P."/>
        </authorList>
    </citation>
    <scope>NUCLEOTIDE SEQUENCE [LARGE SCALE GENOMIC DNA]</scope>
    <source>
        <strain evidence="6 7">DSM 19751</strain>
    </source>
</reference>
<evidence type="ECO:0000256" key="3">
    <source>
        <dbReference type="ARBA" id="ARBA00022989"/>
    </source>
</evidence>
<dbReference type="Pfam" id="PF02313">
    <property type="entry name" value="Fumarate_red_D"/>
    <property type="match status" value="1"/>
</dbReference>
<evidence type="ECO:0000256" key="5">
    <source>
        <dbReference type="SAM" id="Phobius"/>
    </source>
</evidence>
<keyword evidence="7" id="KW-1185">Reference proteome</keyword>
<dbReference type="InterPro" id="IPR003418">
    <property type="entry name" value="Fumarate_red_D"/>
</dbReference>
<organism evidence="6 7">
    <name type="scientific">Pseudohaliea rubra DSM 19751</name>
    <dbReference type="NCBI Taxonomy" id="1265313"/>
    <lineage>
        <taxon>Bacteria</taxon>
        <taxon>Pseudomonadati</taxon>
        <taxon>Pseudomonadota</taxon>
        <taxon>Gammaproteobacteria</taxon>
        <taxon>Cellvibrionales</taxon>
        <taxon>Halieaceae</taxon>
        <taxon>Pseudohaliea</taxon>
    </lineage>
</organism>
<comment type="caution">
    <text evidence="6">The sequence shown here is derived from an EMBL/GenBank/DDBJ whole genome shotgun (WGS) entry which is preliminary data.</text>
</comment>
<dbReference type="EMBL" id="AUVB01000063">
    <property type="protein sequence ID" value="KGE03178.1"/>
    <property type="molecule type" value="Genomic_DNA"/>
</dbReference>
<feature type="transmembrane region" description="Helical" evidence="5">
    <location>
        <begin position="90"/>
        <end position="112"/>
    </location>
</feature>
<evidence type="ECO:0000313" key="6">
    <source>
        <dbReference type="EMBL" id="KGE03178.1"/>
    </source>
</evidence>
<proteinExistence type="predicted"/>
<name>A0A095VQ03_9GAMM</name>
<accession>A0A095VQ03</accession>
<feature type="transmembrane region" description="Helical" evidence="5">
    <location>
        <begin position="50"/>
        <end position="69"/>
    </location>
</feature>